<evidence type="ECO:0000259" key="2">
    <source>
        <dbReference type="Pfam" id="PF07995"/>
    </source>
</evidence>
<comment type="caution">
    <text evidence="3">The sequence shown here is derived from an EMBL/GenBank/DDBJ whole genome shotgun (WGS) entry which is preliminary data.</text>
</comment>
<evidence type="ECO:0000313" key="3">
    <source>
        <dbReference type="EMBL" id="TYD00764.1"/>
    </source>
</evidence>
<gene>
    <name evidence="3" type="ORF">FQ377_02870</name>
</gene>
<feature type="domain" description="Glucose/Sorbosone dehydrogenase" evidence="2">
    <location>
        <begin position="40"/>
        <end position="329"/>
    </location>
</feature>
<dbReference type="PANTHER" id="PTHR19328">
    <property type="entry name" value="HEDGEHOG-INTERACTING PROTEIN"/>
    <property type="match status" value="1"/>
</dbReference>
<dbReference type="Gene3D" id="2.120.10.30">
    <property type="entry name" value="TolB, C-terminal domain"/>
    <property type="match status" value="1"/>
</dbReference>
<dbReference type="SUPFAM" id="SSF50952">
    <property type="entry name" value="Soluble quinoprotein glucose dehydrogenase"/>
    <property type="match status" value="1"/>
</dbReference>
<protein>
    <submittedName>
        <fullName evidence="3">PQQ-dependent sugar dehydrogenase</fullName>
    </submittedName>
</protein>
<feature type="region of interest" description="Disordered" evidence="1">
    <location>
        <begin position="1"/>
        <end position="30"/>
    </location>
</feature>
<feature type="compositionally biased region" description="Polar residues" evidence="1">
    <location>
        <begin position="1"/>
        <end position="11"/>
    </location>
</feature>
<dbReference type="InterPro" id="IPR012938">
    <property type="entry name" value="Glc/Sorbosone_DH"/>
</dbReference>
<sequence>MMTLLTGCTTNPGQSSSGQPDASSSARPGGFDISTIASGLDAPWSFVVDGDTALVSERDSGRILELTADGEQREIATIDAATPMGEGGLLGLAVRDDDLFAYFTAGDENRVERYELTGAPGSLGLGEPETILDGIASARTHNGGRIAFGPDGMLYVTVGDAGNREAAQDRNSLSGKILRLTPDGDVPEDNPFDGSPVYSYGHRNPQGLAWDDDGTLYASEFGQDTWDELNIIEPGRNYGWPVVEGMADDDRFVDPVQQWAPADASPSGMAIAEGSIWIANLRGERLREVPLEDTSASTEHLVGEYGRLRDVAVAPDGTLRVLTNNTDGRGDPGQDDDRVLRLDPAAAG</sequence>
<dbReference type="EMBL" id="VSLD01000001">
    <property type="protein sequence ID" value="TYD00764.1"/>
    <property type="molecule type" value="Genomic_DNA"/>
</dbReference>
<dbReference type="OrthoDB" id="9770043at2"/>
<proteinExistence type="predicted"/>
<dbReference type="InterPro" id="IPR011042">
    <property type="entry name" value="6-blade_b-propeller_TolB-like"/>
</dbReference>
<name>A0A5D0XVH6_9MICC</name>
<dbReference type="Pfam" id="PF07995">
    <property type="entry name" value="GSDH"/>
    <property type="match status" value="1"/>
</dbReference>
<feature type="region of interest" description="Disordered" evidence="1">
    <location>
        <begin position="320"/>
        <end position="348"/>
    </location>
</feature>
<evidence type="ECO:0000256" key="1">
    <source>
        <dbReference type="SAM" id="MobiDB-lite"/>
    </source>
</evidence>
<keyword evidence="4" id="KW-1185">Reference proteome</keyword>
<dbReference type="Proteomes" id="UP000323410">
    <property type="component" value="Unassembled WGS sequence"/>
</dbReference>
<feature type="compositionally biased region" description="Basic and acidic residues" evidence="1">
    <location>
        <begin position="328"/>
        <end position="341"/>
    </location>
</feature>
<evidence type="ECO:0000313" key="4">
    <source>
        <dbReference type="Proteomes" id="UP000323410"/>
    </source>
</evidence>
<dbReference type="PANTHER" id="PTHR19328:SF13">
    <property type="entry name" value="HIPL1 PROTEIN"/>
    <property type="match status" value="1"/>
</dbReference>
<organism evidence="3 4">
    <name type="scientific">Arthrobacter echini</name>
    <dbReference type="NCBI Taxonomy" id="1529066"/>
    <lineage>
        <taxon>Bacteria</taxon>
        <taxon>Bacillati</taxon>
        <taxon>Actinomycetota</taxon>
        <taxon>Actinomycetes</taxon>
        <taxon>Micrococcales</taxon>
        <taxon>Micrococcaceae</taxon>
        <taxon>Arthrobacter</taxon>
    </lineage>
</organism>
<dbReference type="AlphaFoldDB" id="A0A5D0XVH6"/>
<accession>A0A5D0XVH6</accession>
<reference evidence="3 4" key="1">
    <citation type="submission" date="2019-08" db="EMBL/GenBank/DDBJ databases">
        <title>Genone of Arthrobacter echini P9.</title>
        <authorList>
            <person name="Bowman J.P."/>
        </authorList>
    </citation>
    <scope>NUCLEOTIDE SEQUENCE [LARGE SCALE GENOMIC DNA]</scope>
    <source>
        <strain evidence="3 4">P9</strain>
    </source>
</reference>
<dbReference type="InterPro" id="IPR011041">
    <property type="entry name" value="Quinoprot_gluc/sorb_DH_b-prop"/>
</dbReference>
<feature type="compositionally biased region" description="Low complexity" evidence="1">
    <location>
        <begin position="12"/>
        <end position="26"/>
    </location>
</feature>